<sequence>MSRERRSLWLSVAGIAFMFFICPPTGIALGILRGKYDYKTAQRKRRSFRIAGGISISIFVLLVYGQLFQNPNPPPYSQVILIAGVLYLLPGLSMIRAGNRVIKSAEKEAPVRWMKWEELKAAPAAHRPWMFLKRWFRLGNVLRVIGLIFLIFFGLAVLVLALSKQENELEILIIFFLLFCLPGGLMYWAGTRLNRKENQAQSVPNGFSGEGKVGSSQAGRTTDQEWKKYSREAIPKRSANTYTAAAAKETASAQSPPSPPRRMICPGCGAQNTVPAQASVACEYCGSTLTNL</sequence>
<keyword evidence="2" id="KW-0472">Membrane</keyword>
<dbReference type="Proteomes" id="UP000266177">
    <property type="component" value="Unassembled WGS sequence"/>
</dbReference>
<feature type="region of interest" description="Disordered" evidence="1">
    <location>
        <begin position="204"/>
        <end position="227"/>
    </location>
</feature>
<keyword evidence="2" id="KW-0812">Transmembrane</keyword>
<evidence type="ECO:0000313" key="3">
    <source>
        <dbReference type="EMBL" id="RJG21457.1"/>
    </source>
</evidence>
<feature type="transmembrane region" description="Helical" evidence="2">
    <location>
        <begin position="6"/>
        <end position="29"/>
    </location>
</feature>
<gene>
    <name evidence="3" type="ORF">DQX05_21550</name>
</gene>
<feature type="transmembrane region" description="Helical" evidence="2">
    <location>
        <begin position="75"/>
        <end position="95"/>
    </location>
</feature>
<comment type="caution">
    <text evidence="3">The sequence shown here is derived from an EMBL/GenBank/DDBJ whole genome shotgun (WGS) entry which is preliminary data.</text>
</comment>
<evidence type="ECO:0000313" key="4">
    <source>
        <dbReference type="Proteomes" id="UP000266177"/>
    </source>
</evidence>
<name>A0A3A3GHR3_PANTH</name>
<dbReference type="AlphaFoldDB" id="A0A3A3GHR3"/>
<feature type="transmembrane region" description="Helical" evidence="2">
    <location>
        <begin position="169"/>
        <end position="189"/>
    </location>
</feature>
<reference evidence="3 4" key="1">
    <citation type="submission" date="2018-09" db="EMBL/GenBank/DDBJ databases">
        <title>Paenibacillus SK2017-BO5.</title>
        <authorList>
            <person name="Piskunova J.V."/>
            <person name="Dubiley S.A."/>
            <person name="Severinov K.V."/>
        </authorList>
    </citation>
    <scope>NUCLEOTIDE SEQUENCE [LARGE SCALE GENOMIC DNA]</scope>
    <source>
        <strain evidence="3 4">BO5</strain>
    </source>
</reference>
<dbReference type="EMBL" id="QYZD01000024">
    <property type="protein sequence ID" value="RJG21457.1"/>
    <property type="molecule type" value="Genomic_DNA"/>
</dbReference>
<proteinExistence type="predicted"/>
<accession>A0A3A3GHR3</accession>
<keyword evidence="2" id="KW-1133">Transmembrane helix</keyword>
<organism evidence="3 4">
    <name type="scientific">Paenibacillus thiaminolyticus</name>
    <name type="common">Bacillus thiaminolyticus</name>
    <dbReference type="NCBI Taxonomy" id="49283"/>
    <lineage>
        <taxon>Bacteria</taxon>
        <taxon>Bacillati</taxon>
        <taxon>Bacillota</taxon>
        <taxon>Bacilli</taxon>
        <taxon>Bacillales</taxon>
        <taxon>Paenibacillaceae</taxon>
        <taxon>Paenibacillus</taxon>
    </lineage>
</organism>
<evidence type="ECO:0000256" key="1">
    <source>
        <dbReference type="SAM" id="MobiDB-lite"/>
    </source>
</evidence>
<protein>
    <submittedName>
        <fullName evidence="3">Uncharacterized protein</fullName>
    </submittedName>
</protein>
<feature type="transmembrane region" description="Helical" evidence="2">
    <location>
        <begin position="50"/>
        <end position="69"/>
    </location>
</feature>
<feature type="transmembrane region" description="Helical" evidence="2">
    <location>
        <begin position="141"/>
        <end position="163"/>
    </location>
</feature>
<evidence type="ECO:0000256" key="2">
    <source>
        <dbReference type="SAM" id="Phobius"/>
    </source>
</evidence>